<evidence type="ECO:0000313" key="3">
    <source>
        <dbReference type="RefSeq" id="XP_021840694.2"/>
    </source>
</evidence>
<dbReference type="Proteomes" id="UP000813463">
    <property type="component" value="Chromosome 6"/>
</dbReference>
<dbReference type="Gene3D" id="1.20.1280.50">
    <property type="match status" value="1"/>
</dbReference>
<reference evidence="2" key="1">
    <citation type="journal article" date="2021" name="Nat. Commun.">
        <title>Genomic analyses provide insights into spinach domestication and the genetic basis of agronomic traits.</title>
        <authorList>
            <person name="Cai X."/>
            <person name="Sun X."/>
            <person name="Xu C."/>
            <person name="Sun H."/>
            <person name="Wang X."/>
            <person name="Ge C."/>
            <person name="Zhang Z."/>
            <person name="Wang Q."/>
            <person name="Fei Z."/>
            <person name="Jiao C."/>
            <person name="Wang Q."/>
        </authorList>
    </citation>
    <scope>NUCLEOTIDE SEQUENCE [LARGE SCALE GENOMIC DNA]</scope>
    <source>
        <strain evidence="2">cv. Varoflay</strain>
    </source>
</reference>
<gene>
    <name evidence="3" type="primary">LOC110780657</name>
</gene>
<dbReference type="GeneID" id="110780657"/>
<dbReference type="PANTHER" id="PTHR31672:SF13">
    <property type="entry name" value="F-BOX PROTEIN CPR30-LIKE"/>
    <property type="match status" value="1"/>
</dbReference>
<dbReference type="InterPro" id="IPR036047">
    <property type="entry name" value="F-box-like_dom_sf"/>
</dbReference>
<dbReference type="PROSITE" id="PS50181">
    <property type="entry name" value="FBOX"/>
    <property type="match status" value="1"/>
</dbReference>
<evidence type="ECO:0000313" key="2">
    <source>
        <dbReference type="Proteomes" id="UP000813463"/>
    </source>
</evidence>
<dbReference type="SMART" id="SM00256">
    <property type="entry name" value="FBOX"/>
    <property type="match status" value="1"/>
</dbReference>
<dbReference type="Pfam" id="PF08268">
    <property type="entry name" value="FBA_3"/>
    <property type="match status" value="1"/>
</dbReference>
<name>A0A9R0I364_SPIOL</name>
<dbReference type="PANTHER" id="PTHR31672">
    <property type="entry name" value="BNACNNG10540D PROTEIN"/>
    <property type="match status" value="1"/>
</dbReference>
<dbReference type="InterPro" id="IPR050796">
    <property type="entry name" value="SCF_F-box_component"/>
</dbReference>
<dbReference type="InterPro" id="IPR013187">
    <property type="entry name" value="F-box-assoc_dom_typ3"/>
</dbReference>
<sequence>MADKSSRRYQNCTPTCFNFFTKILPSILKKKKTGRRLPLELESNILQRIPAKPLLGLKRVCKRWRDEIKNPYFIKSHIGKFQIHNANSTSLILFGYGELQCNLYSLNYRKSTLEFKKLAGHDSNFVGGGCNGLVCFLKFDDMGLGMVWFSLHNPVTGTTINNIPHLVVPNGYHEKLVVLGYDCINDDYKIFYSVQDIYNNNNDNNESDTTWLYSLKRISWKSLKPPPRRYSCGVSNNTSSYWLIRKSDFTYDGVSGFDFESEEYYDVIPMPNDDIIPMPNDDDVFYSCDDDDVLDSSDDDDVLYDQVG</sequence>
<dbReference type="SUPFAM" id="SSF81383">
    <property type="entry name" value="F-box domain"/>
    <property type="match status" value="1"/>
</dbReference>
<accession>A0A9R0I364</accession>
<dbReference type="InterPro" id="IPR017451">
    <property type="entry name" value="F-box-assoc_interact_dom"/>
</dbReference>
<organism evidence="2 3">
    <name type="scientific">Spinacia oleracea</name>
    <name type="common">Spinach</name>
    <dbReference type="NCBI Taxonomy" id="3562"/>
    <lineage>
        <taxon>Eukaryota</taxon>
        <taxon>Viridiplantae</taxon>
        <taxon>Streptophyta</taxon>
        <taxon>Embryophyta</taxon>
        <taxon>Tracheophyta</taxon>
        <taxon>Spermatophyta</taxon>
        <taxon>Magnoliopsida</taxon>
        <taxon>eudicotyledons</taxon>
        <taxon>Gunneridae</taxon>
        <taxon>Pentapetalae</taxon>
        <taxon>Caryophyllales</taxon>
        <taxon>Chenopodiaceae</taxon>
        <taxon>Chenopodioideae</taxon>
        <taxon>Anserineae</taxon>
        <taxon>Spinacia</taxon>
    </lineage>
</organism>
<dbReference type="Pfam" id="PF00646">
    <property type="entry name" value="F-box"/>
    <property type="match status" value="1"/>
</dbReference>
<reference evidence="3" key="2">
    <citation type="submission" date="2025-08" db="UniProtKB">
        <authorList>
            <consortium name="RefSeq"/>
        </authorList>
    </citation>
    <scope>IDENTIFICATION</scope>
    <source>
        <tissue evidence="3">Leaf</tissue>
    </source>
</reference>
<dbReference type="KEGG" id="soe:110780657"/>
<dbReference type="AlphaFoldDB" id="A0A9R0I364"/>
<evidence type="ECO:0000259" key="1">
    <source>
        <dbReference type="PROSITE" id="PS50181"/>
    </source>
</evidence>
<dbReference type="NCBIfam" id="TIGR01640">
    <property type="entry name" value="F_box_assoc_1"/>
    <property type="match status" value="1"/>
</dbReference>
<protein>
    <submittedName>
        <fullName evidence="3">F-box protein At3g24700</fullName>
    </submittedName>
</protein>
<feature type="domain" description="F-box" evidence="1">
    <location>
        <begin position="31"/>
        <end position="77"/>
    </location>
</feature>
<proteinExistence type="predicted"/>
<keyword evidence="2" id="KW-1185">Reference proteome</keyword>
<dbReference type="InterPro" id="IPR001810">
    <property type="entry name" value="F-box_dom"/>
</dbReference>
<dbReference type="RefSeq" id="XP_021840694.2">
    <property type="nucleotide sequence ID" value="XM_021985002.2"/>
</dbReference>